<dbReference type="SUPFAM" id="SSF51735">
    <property type="entry name" value="NAD(P)-binding Rossmann-fold domains"/>
    <property type="match status" value="1"/>
</dbReference>
<gene>
    <name evidence="2" type="ORF">ACFPYI_19755</name>
</gene>
<dbReference type="Proteomes" id="UP001596099">
    <property type="component" value="Unassembled WGS sequence"/>
</dbReference>
<dbReference type="InterPro" id="IPR002347">
    <property type="entry name" value="SDR_fam"/>
</dbReference>
<evidence type="ECO:0000256" key="1">
    <source>
        <dbReference type="SAM" id="MobiDB-lite"/>
    </source>
</evidence>
<dbReference type="Gene3D" id="3.40.50.720">
    <property type="entry name" value="NAD(P)-binding Rossmann-like Domain"/>
    <property type="match status" value="1"/>
</dbReference>
<proteinExistence type="predicted"/>
<organism evidence="2 3">
    <name type="scientific">Halomarina salina</name>
    <dbReference type="NCBI Taxonomy" id="1872699"/>
    <lineage>
        <taxon>Archaea</taxon>
        <taxon>Methanobacteriati</taxon>
        <taxon>Methanobacteriota</taxon>
        <taxon>Stenosarchaea group</taxon>
        <taxon>Halobacteria</taxon>
        <taxon>Halobacteriales</taxon>
        <taxon>Natronomonadaceae</taxon>
        <taxon>Halomarina</taxon>
    </lineage>
</organism>
<dbReference type="RefSeq" id="WP_368409079.1">
    <property type="nucleotide sequence ID" value="NZ_JALLGW010000003.1"/>
</dbReference>
<dbReference type="Pfam" id="PF13561">
    <property type="entry name" value="adh_short_C2"/>
    <property type="match status" value="1"/>
</dbReference>
<accession>A0ABD5RTV4</accession>
<evidence type="ECO:0000313" key="3">
    <source>
        <dbReference type="Proteomes" id="UP001596099"/>
    </source>
</evidence>
<feature type="compositionally biased region" description="Basic and acidic residues" evidence="1">
    <location>
        <begin position="31"/>
        <end position="42"/>
    </location>
</feature>
<comment type="caution">
    <text evidence="2">The sequence shown here is derived from an EMBL/GenBank/DDBJ whole genome shotgun (WGS) entry which is preliminary data.</text>
</comment>
<keyword evidence="3" id="KW-1185">Reference proteome</keyword>
<dbReference type="EMBL" id="JBHSQH010000002">
    <property type="protein sequence ID" value="MFC5973570.1"/>
    <property type="molecule type" value="Genomic_DNA"/>
</dbReference>
<protein>
    <submittedName>
        <fullName evidence="2">SDR family oxidoreductase</fullName>
    </submittedName>
</protein>
<evidence type="ECO:0000313" key="2">
    <source>
        <dbReference type="EMBL" id="MFC5973570.1"/>
    </source>
</evidence>
<feature type="region of interest" description="Disordered" evidence="1">
    <location>
        <begin position="26"/>
        <end position="48"/>
    </location>
</feature>
<dbReference type="InterPro" id="IPR036291">
    <property type="entry name" value="NAD(P)-bd_dom_sf"/>
</dbReference>
<sequence length="80" mass="8793">MWLYRYCRCELPAFVEESSVLLDGGALGSGRGEREEHSRNESRTPLPYLGTPDGIGAMTAFLASDYARFITGQSFVVNDG</sequence>
<reference evidence="2 3" key="1">
    <citation type="journal article" date="2019" name="Int. J. Syst. Evol. Microbiol.">
        <title>The Global Catalogue of Microorganisms (GCM) 10K type strain sequencing project: providing services to taxonomists for standard genome sequencing and annotation.</title>
        <authorList>
            <consortium name="The Broad Institute Genomics Platform"/>
            <consortium name="The Broad Institute Genome Sequencing Center for Infectious Disease"/>
            <person name="Wu L."/>
            <person name="Ma J."/>
        </authorList>
    </citation>
    <scope>NUCLEOTIDE SEQUENCE [LARGE SCALE GENOMIC DNA]</scope>
    <source>
        <strain evidence="2 3">CGMCC 1.12543</strain>
    </source>
</reference>
<name>A0ABD5RTV4_9EURY</name>
<dbReference type="AlphaFoldDB" id="A0ABD5RTV4"/>